<protein>
    <submittedName>
        <fullName evidence="1">DUF2283 domain-containing protein</fullName>
    </submittedName>
</protein>
<dbReference type="EMBL" id="DTET01000102">
    <property type="protein sequence ID" value="HGV66577.1"/>
    <property type="molecule type" value="Genomic_DNA"/>
</dbReference>
<accession>A0A7J3QDN7</accession>
<comment type="caution">
    <text evidence="1">The sequence shown here is derived from an EMBL/GenBank/DDBJ whole genome shotgun (WGS) entry which is preliminary data.</text>
</comment>
<dbReference type="InterPro" id="IPR019270">
    <property type="entry name" value="DUF2283"/>
</dbReference>
<evidence type="ECO:0000313" key="1">
    <source>
        <dbReference type="EMBL" id="HGV66577.1"/>
    </source>
</evidence>
<organism evidence="1">
    <name type="scientific">Ignisphaera aggregans</name>
    <dbReference type="NCBI Taxonomy" id="334771"/>
    <lineage>
        <taxon>Archaea</taxon>
        <taxon>Thermoproteota</taxon>
        <taxon>Thermoprotei</taxon>
        <taxon>Desulfurococcales</taxon>
        <taxon>Desulfurococcaceae</taxon>
        <taxon>Ignisphaera</taxon>
    </lineage>
</organism>
<reference evidence="1" key="1">
    <citation type="journal article" date="2020" name="mSystems">
        <title>Genome- and Community-Level Interaction Insights into Carbon Utilization and Element Cycling Functions of Hydrothermarchaeota in Hydrothermal Sediment.</title>
        <authorList>
            <person name="Zhou Z."/>
            <person name="Liu Y."/>
            <person name="Xu W."/>
            <person name="Pan J."/>
            <person name="Luo Z.H."/>
            <person name="Li M."/>
        </authorList>
    </citation>
    <scope>NUCLEOTIDE SEQUENCE [LARGE SCALE GENOMIC DNA]</scope>
    <source>
        <strain evidence="1">SpSt-721</strain>
    </source>
</reference>
<dbReference type="AlphaFoldDB" id="A0A7J3QDN7"/>
<sequence length="77" mass="8689">MLSNIELKPIENSKKVILDLSELEKATVIYDSITDSLHIVLSNEEADETILLENNIIVKLNQRKIISLTIQDVLRGS</sequence>
<dbReference type="Pfam" id="PF10049">
    <property type="entry name" value="DUF2283"/>
    <property type="match status" value="1"/>
</dbReference>
<proteinExistence type="predicted"/>
<name>A0A7J3QDN7_9CREN</name>
<gene>
    <name evidence="1" type="ORF">ENV02_02015</name>
</gene>